<dbReference type="OrthoDB" id="63989at2759"/>
<dbReference type="GO" id="GO:0004674">
    <property type="term" value="F:protein serine/threonine kinase activity"/>
    <property type="evidence" value="ECO:0007669"/>
    <property type="project" value="InterPro"/>
</dbReference>
<dbReference type="GO" id="GO:0036498">
    <property type="term" value="P:IRE1-mediated unfolded protein response"/>
    <property type="evidence" value="ECO:0007669"/>
    <property type="project" value="TreeGrafter"/>
</dbReference>
<organism evidence="3">
    <name type="scientific">Amphimedon queenslandica</name>
    <name type="common">Sponge</name>
    <dbReference type="NCBI Taxonomy" id="400682"/>
    <lineage>
        <taxon>Eukaryota</taxon>
        <taxon>Metazoa</taxon>
        <taxon>Porifera</taxon>
        <taxon>Demospongiae</taxon>
        <taxon>Heteroscleromorpha</taxon>
        <taxon>Haplosclerida</taxon>
        <taxon>Niphatidae</taxon>
        <taxon>Amphimedon</taxon>
    </lineage>
</organism>
<evidence type="ECO:0000313" key="3">
    <source>
        <dbReference type="EnsemblMetazoa" id="Aqu2.1.06282_001"/>
    </source>
</evidence>
<sequence>MKEELSDEYKELLLNIKHENIVLVLCIESYQGSDYIVLELCLASFHQYFKEFKEVMNKFNGLTVVKKDVNQDAVRGLEYLHEQNIVHRDIKPGNILLVQKSPLSEVKAVLADFDLSAKLDDDRSSKTTLNKRGTLSWMAPELLVEDGLELQFSLQSDIFSMGCVIYFAETDGNHPFDTGDSRGAAIHLNVKNYNPCDFHLLNGKPKATALILKMIKRDRASRPSASEVLDDPYFKEDDSQDTIQVLPQLTDGEEAPQVDTPQDTSEVQDGASILLPEESVSEHASHARIHSILLPEESVSAHASHASIPSPGQSVSADGEDYTSIPSPEQSLSADGEDYISIPPEQSKQLYAVMLNMSHSLPRYIVDHYIRLLANL</sequence>
<feature type="region of interest" description="Disordered" evidence="1">
    <location>
        <begin position="300"/>
        <end position="340"/>
    </location>
</feature>
<dbReference type="InParanoid" id="A0A1X7SWC4"/>
<dbReference type="STRING" id="400682.A0A1X7SWC4"/>
<dbReference type="Pfam" id="PF00069">
    <property type="entry name" value="Pkinase"/>
    <property type="match status" value="1"/>
</dbReference>
<dbReference type="InterPro" id="IPR000719">
    <property type="entry name" value="Prot_kinase_dom"/>
</dbReference>
<dbReference type="eggNOG" id="KOG1027">
    <property type="taxonomic scope" value="Eukaryota"/>
</dbReference>
<feature type="compositionally biased region" description="Polar residues" evidence="1">
    <location>
        <begin position="324"/>
        <end position="333"/>
    </location>
</feature>
<dbReference type="GO" id="GO:0070059">
    <property type="term" value="P:intrinsic apoptotic signaling pathway in response to endoplasmic reticulum stress"/>
    <property type="evidence" value="ECO:0007669"/>
    <property type="project" value="TreeGrafter"/>
</dbReference>
<dbReference type="AlphaFoldDB" id="A0A1X7SWC4"/>
<proteinExistence type="predicted"/>
<dbReference type="InterPro" id="IPR045133">
    <property type="entry name" value="IRE1/2-like"/>
</dbReference>
<dbReference type="PROSITE" id="PS00108">
    <property type="entry name" value="PROTEIN_KINASE_ST"/>
    <property type="match status" value="1"/>
</dbReference>
<dbReference type="GO" id="GO:1990604">
    <property type="term" value="C:IRE1-TRAF2-ASK1 complex"/>
    <property type="evidence" value="ECO:0007669"/>
    <property type="project" value="TreeGrafter"/>
</dbReference>
<dbReference type="GO" id="GO:0004521">
    <property type="term" value="F:RNA endonuclease activity"/>
    <property type="evidence" value="ECO:0007669"/>
    <property type="project" value="InterPro"/>
</dbReference>
<protein>
    <recommendedName>
        <fullName evidence="2">Protein kinase domain-containing protein</fullName>
    </recommendedName>
</protein>
<dbReference type="Gene3D" id="1.10.510.10">
    <property type="entry name" value="Transferase(Phosphotransferase) domain 1"/>
    <property type="match status" value="1"/>
</dbReference>
<accession>A0A1X7SWC4</accession>
<evidence type="ECO:0000256" key="1">
    <source>
        <dbReference type="SAM" id="MobiDB-lite"/>
    </source>
</evidence>
<name>A0A1X7SWC4_AMPQE</name>
<feature type="domain" description="Protein kinase" evidence="2">
    <location>
        <begin position="1"/>
        <end position="234"/>
    </location>
</feature>
<dbReference type="EnsemblMetazoa" id="Aqu2.1.06282_001">
    <property type="protein sequence ID" value="Aqu2.1.06282_001"/>
    <property type="gene ID" value="Aqu2.1.06282"/>
</dbReference>
<reference evidence="3" key="1">
    <citation type="submission" date="2017-05" db="UniProtKB">
        <authorList>
            <consortium name="EnsemblMetazoa"/>
        </authorList>
    </citation>
    <scope>IDENTIFICATION</scope>
</reference>
<evidence type="ECO:0000259" key="2">
    <source>
        <dbReference type="PROSITE" id="PS50011"/>
    </source>
</evidence>
<dbReference type="PROSITE" id="PS50011">
    <property type="entry name" value="PROTEIN_KINASE_DOM"/>
    <property type="match status" value="1"/>
</dbReference>
<dbReference type="GO" id="GO:0005524">
    <property type="term" value="F:ATP binding"/>
    <property type="evidence" value="ECO:0007669"/>
    <property type="project" value="InterPro"/>
</dbReference>
<dbReference type="SMART" id="SM00220">
    <property type="entry name" value="S_TKc"/>
    <property type="match status" value="1"/>
</dbReference>
<dbReference type="GO" id="GO:0051082">
    <property type="term" value="F:unfolded protein binding"/>
    <property type="evidence" value="ECO:0007669"/>
    <property type="project" value="TreeGrafter"/>
</dbReference>
<dbReference type="InterPro" id="IPR008271">
    <property type="entry name" value="Ser/Thr_kinase_AS"/>
</dbReference>
<dbReference type="PANTHER" id="PTHR13954:SF6">
    <property type="entry name" value="NON-SPECIFIC SERINE_THREONINE PROTEIN KINASE"/>
    <property type="match status" value="1"/>
</dbReference>
<dbReference type="PANTHER" id="PTHR13954">
    <property type="entry name" value="IRE1-RELATED"/>
    <property type="match status" value="1"/>
</dbReference>
<dbReference type="SUPFAM" id="SSF56112">
    <property type="entry name" value="Protein kinase-like (PK-like)"/>
    <property type="match status" value="1"/>
</dbReference>
<dbReference type="InterPro" id="IPR011009">
    <property type="entry name" value="Kinase-like_dom_sf"/>
</dbReference>